<evidence type="ECO:0000313" key="2">
    <source>
        <dbReference type="Proteomes" id="UP000741360"/>
    </source>
</evidence>
<dbReference type="EMBL" id="JACPSX010000222">
    <property type="protein sequence ID" value="MBI3015697.1"/>
    <property type="molecule type" value="Genomic_DNA"/>
</dbReference>
<organism evidence="1 2">
    <name type="scientific">Tectimicrobiota bacterium</name>
    <dbReference type="NCBI Taxonomy" id="2528274"/>
    <lineage>
        <taxon>Bacteria</taxon>
        <taxon>Pseudomonadati</taxon>
        <taxon>Nitrospinota/Tectimicrobiota group</taxon>
        <taxon>Candidatus Tectimicrobiota</taxon>
    </lineage>
</organism>
<dbReference type="AlphaFoldDB" id="A0A932M1C8"/>
<sequence>MVSHLNGFRLARFRLTTLARERLALPDYKRSALRGGFGHVFRKIGCMASSLGAGQCTLRERCPYHYIFETPPPAGSQILDKVPTAPQPFILEPPLDTKRFYEPGEELSFGLILIGRAIDYLPYFIYAFDELGRNGIGKGKGKYQLHSVTSEDQAGHNTQIYWPEKHLLKDGFSILRADDLFSPLPLERLCHKSVYGSTGSPRTDVDTRK</sequence>
<gene>
    <name evidence="1" type="ORF">HYY65_11720</name>
</gene>
<comment type="caution">
    <text evidence="1">The sequence shown here is derived from an EMBL/GenBank/DDBJ whole genome shotgun (WGS) entry which is preliminary data.</text>
</comment>
<name>A0A932M1C8_UNCTE</name>
<dbReference type="Proteomes" id="UP000741360">
    <property type="component" value="Unassembled WGS sequence"/>
</dbReference>
<reference evidence="1" key="1">
    <citation type="submission" date="2020-07" db="EMBL/GenBank/DDBJ databases">
        <title>Huge and variable diversity of episymbiotic CPR bacteria and DPANN archaea in groundwater ecosystems.</title>
        <authorList>
            <person name="He C.Y."/>
            <person name="Keren R."/>
            <person name="Whittaker M."/>
            <person name="Farag I.F."/>
            <person name="Doudna J."/>
            <person name="Cate J.H.D."/>
            <person name="Banfield J.F."/>
        </authorList>
    </citation>
    <scope>NUCLEOTIDE SEQUENCE</scope>
    <source>
        <strain evidence="1">NC_groundwater_717_Ag_S-0.2um_59_8</strain>
    </source>
</reference>
<evidence type="ECO:0000313" key="1">
    <source>
        <dbReference type="EMBL" id="MBI3015697.1"/>
    </source>
</evidence>
<protein>
    <submittedName>
        <fullName evidence="1">Uncharacterized protein</fullName>
    </submittedName>
</protein>
<proteinExistence type="predicted"/>
<accession>A0A932M1C8</accession>
<feature type="non-terminal residue" evidence="1">
    <location>
        <position position="209"/>
    </location>
</feature>